<evidence type="ECO:0000313" key="1">
    <source>
        <dbReference type="EMBL" id="KAK3789079.1"/>
    </source>
</evidence>
<sequence>MRTINFQHYRILSALWNYVALNKSAVGLVKPSGSNLKPSQSGCMRAINLAELTQVPAGVIRLVNTSQDCT</sequence>
<comment type="caution">
    <text evidence="1">The sequence shown here is derived from an EMBL/GenBank/DDBJ whole genome shotgun (WGS) entry which is preliminary data.</text>
</comment>
<protein>
    <submittedName>
        <fullName evidence="1">Uncharacterized protein</fullName>
    </submittedName>
</protein>
<dbReference type="EMBL" id="JAWDGP010001698">
    <property type="protein sequence ID" value="KAK3789079.1"/>
    <property type="molecule type" value="Genomic_DNA"/>
</dbReference>
<dbReference type="AlphaFoldDB" id="A0AAE1AJG4"/>
<gene>
    <name evidence="1" type="ORF">RRG08_063794</name>
</gene>
<name>A0AAE1AJG4_9GAST</name>
<organism evidence="1 2">
    <name type="scientific">Elysia crispata</name>
    <name type="common">lettuce slug</name>
    <dbReference type="NCBI Taxonomy" id="231223"/>
    <lineage>
        <taxon>Eukaryota</taxon>
        <taxon>Metazoa</taxon>
        <taxon>Spiralia</taxon>
        <taxon>Lophotrochozoa</taxon>
        <taxon>Mollusca</taxon>
        <taxon>Gastropoda</taxon>
        <taxon>Heterobranchia</taxon>
        <taxon>Euthyneura</taxon>
        <taxon>Panpulmonata</taxon>
        <taxon>Sacoglossa</taxon>
        <taxon>Placobranchoidea</taxon>
        <taxon>Plakobranchidae</taxon>
        <taxon>Elysia</taxon>
    </lineage>
</organism>
<reference evidence="1" key="1">
    <citation type="journal article" date="2023" name="G3 (Bethesda)">
        <title>A reference genome for the long-term kleptoplast-retaining sea slug Elysia crispata morphotype clarki.</title>
        <authorList>
            <person name="Eastman K.E."/>
            <person name="Pendleton A.L."/>
            <person name="Shaikh M.A."/>
            <person name="Suttiyut T."/>
            <person name="Ogas R."/>
            <person name="Tomko P."/>
            <person name="Gavelis G."/>
            <person name="Widhalm J.R."/>
            <person name="Wisecaver J.H."/>
        </authorList>
    </citation>
    <scope>NUCLEOTIDE SEQUENCE</scope>
    <source>
        <strain evidence="1">ECLA1</strain>
    </source>
</reference>
<dbReference type="Proteomes" id="UP001283361">
    <property type="component" value="Unassembled WGS sequence"/>
</dbReference>
<keyword evidence="2" id="KW-1185">Reference proteome</keyword>
<accession>A0AAE1AJG4</accession>
<proteinExistence type="predicted"/>
<evidence type="ECO:0000313" key="2">
    <source>
        <dbReference type="Proteomes" id="UP001283361"/>
    </source>
</evidence>